<reference evidence="2" key="2">
    <citation type="submission" date="2022-01" db="EMBL/GenBank/DDBJ databases">
        <authorList>
            <person name="Yamashiro T."/>
            <person name="Shiraishi A."/>
            <person name="Satake H."/>
            <person name="Nakayama K."/>
        </authorList>
    </citation>
    <scope>NUCLEOTIDE SEQUENCE</scope>
</reference>
<evidence type="ECO:0000256" key="1">
    <source>
        <dbReference type="SAM" id="MobiDB-lite"/>
    </source>
</evidence>
<feature type="compositionally biased region" description="Basic and acidic residues" evidence="1">
    <location>
        <begin position="215"/>
        <end position="230"/>
    </location>
</feature>
<reference evidence="2" key="1">
    <citation type="journal article" date="2022" name="Int. J. Mol. Sci.">
        <title>Draft Genome of Tanacetum Coccineum: Genomic Comparison of Closely Related Tanacetum-Family Plants.</title>
        <authorList>
            <person name="Yamashiro T."/>
            <person name="Shiraishi A."/>
            <person name="Nakayama K."/>
            <person name="Satake H."/>
        </authorList>
    </citation>
    <scope>NUCLEOTIDE SEQUENCE</scope>
</reference>
<protein>
    <submittedName>
        <fullName evidence="2">Uncharacterized protein</fullName>
    </submittedName>
</protein>
<feature type="region of interest" description="Disordered" evidence="1">
    <location>
        <begin position="215"/>
        <end position="252"/>
    </location>
</feature>
<dbReference type="Proteomes" id="UP001151760">
    <property type="component" value="Unassembled WGS sequence"/>
</dbReference>
<feature type="compositionally biased region" description="Polar residues" evidence="1">
    <location>
        <begin position="236"/>
        <end position="252"/>
    </location>
</feature>
<comment type="caution">
    <text evidence="2">The sequence shown here is derived from an EMBL/GenBank/DDBJ whole genome shotgun (WGS) entry which is preliminary data.</text>
</comment>
<keyword evidence="3" id="KW-1185">Reference proteome</keyword>
<proteinExistence type="predicted"/>
<name>A0ABQ4ZTU7_9ASTR</name>
<dbReference type="EMBL" id="BQNB010011615">
    <property type="protein sequence ID" value="GJS92906.1"/>
    <property type="molecule type" value="Genomic_DNA"/>
</dbReference>
<organism evidence="2 3">
    <name type="scientific">Tanacetum coccineum</name>
    <dbReference type="NCBI Taxonomy" id="301880"/>
    <lineage>
        <taxon>Eukaryota</taxon>
        <taxon>Viridiplantae</taxon>
        <taxon>Streptophyta</taxon>
        <taxon>Embryophyta</taxon>
        <taxon>Tracheophyta</taxon>
        <taxon>Spermatophyta</taxon>
        <taxon>Magnoliopsida</taxon>
        <taxon>eudicotyledons</taxon>
        <taxon>Gunneridae</taxon>
        <taxon>Pentapetalae</taxon>
        <taxon>asterids</taxon>
        <taxon>campanulids</taxon>
        <taxon>Asterales</taxon>
        <taxon>Asteraceae</taxon>
        <taxon>Asteroideae</taxon>
        <taxon>Anthemideae</taxon>
        <taxon>Anthemidinae</taxon>
        <taxon>Tanacetum</taxon>
    </lineage>
</organism>
<evidence type="ECO:0000313" key="2">
    <source>
        <dbReference type="EMBL" id="GJS92906.1"/>
    </source>
</evidence>
<sequence>MSGKAAYYVCIALEVEQDSGGSPRCQKAIGGTTDQTRSERVPISSYDSPLLGGGHTPGSDEGRLKQDKLTDIVTALSQKVEGLESDLNKTKKLYATGFKKLINSGYNWILPQRKTHLETERVAAKDKVKDIFETTMKRVQSFVPIGLRWARDIIVEADSEMSENLLRKILYQANRPSQLRCLEDPQLTEGLIRNRYALSVDAFCTDIAKIIRERSKPDKHGHGNGKENTRARRMLSKSTIGQPLVNQSQHIK</sequence>
<gene>
    <name evidence="2" type="ORF">Tco_0799874</name>
</gene>
<evidence type="ECO:0000313" key="3">
    <source>
        <dbReference type="Proteomes" id="UP001151760"/>
    </source>
</evidence>
<accession>A0ABQ4ZTU7</accession>
<feature type="region of interest" description="Disordered" evidence="1">
    <location>
        <begin position="19"/>
        <end position="62"/>
    </location>
</feature>